<dbReference type="PROSITE" id="PS00374">
    <property type="entry name" value="MGMT"/>
    <property type="match status" value="1"/>
</dbReference>
<organism evidence="8 9">
    <name type="scientific">Methylobacillus flagellatus (strain ATCC 51484 / DSM 6875 / VKM B-1610 / KT)</name>
    <dbReference type="NCBI Taxonomy" id="265072"/>
    <lineage>
        <taxon>Bacteria</taxon>
        <taxon>Pseudomonadati</taxon>
        <taxon>Pseudomonadota</taxon>
        <taxon>Betaproteobacteria</taxon>
        <taxon>Nitrosomonadales</taxon>
        <taxon>Methylophilaceae</taxon>
        <taxon>Methylobacillus</taxon>
    </lineage>
</organism>
<accession>Q1GYU0</accession>
<feature type="domain" description="Methylated-DNA-[protein]-cysteine S-methyltransferase DNA binding" evidence="7">
    <location>
        <begin position="84"/>
        <end position="163"/>
    </location>
</feature>
<keyword evidence="3 8" id="KW-0808">Transferase</keyword>
<dbReference type="KEGG" id="mfa:Mfla_2330"/>
<evidence type="ECO:0000256" key="5">
    <source>
        <dbReference type="ARBA" id="ARBA00023204"/>
    </source>
</evidence>
<dbReference type="AlphaFoldDB" id="Q1GYU0"/>
<evidence type="ECO:0000259" key="7">
    <source>
        <dbReference type="Pfam" id="PF01035"/>
    </source>
</evidence>
<evidence type="ECO:0000256" key="1">
    <source>
        <dbReference type="ARBA" id="ARBA00001286"/>
    </source>
</evidence>
<dbReference type="EMBL" id="CP000284">
    <property type="protein sequence ID" value="ABE50597.1"/>
    <property type="molecule type" value="Genomic_DNA"/>
</dbReference>
<dbReference type="GO" id="GO:0003908">
    <property type="term" value="F:methylated-DNA-[protein]-cysteine S-methyltransferase activity"/>
    <property type="evidence" value="ECO:0007669"/>
    <property type="project" value="UniProtKB-EC"/>
</dbReference>
<dbReference type="NCBIfam" id="TIGR00589">
    <property type="entry name" value="ogt"/>
    <property type="match status" value="1"/>
</dbReference>
<dbReference type="PANTHER" id="PTHR10815:SF13">
    <property type="entry name" value="METHYLATED-DNA--PROTEIN-CYSTEINE METHYLTRANSFERASE"/>
    <property type="match status" value="1"/>
</dbReference>
<protein>
    <submittedName>
        <fullName evidence="8">Methylated-DNA--protein-cysteine methyltransferase</fullName>
    </submittedName>
</protein>
<dbReference type="eggNOG" id="COG0350">
    <property type="taxonomic scope" value="Bacteria"/>
</dbReference>
<dbReference type="GO" id="GO:0006281">
    <property type="term" value="P:DNA repair"/>
    <property type="evidence" value="ECO:0007669"/>
    <property type="project" value="UniProtKB-KW"/>
</dbReference>
<comment type="catalytic activity">
    <reaction evidence="1">
        <text>a 4-O-methyl-thymidine in DNA + L-cysteinyl-[protein] = a thymidine in DNA + S-methyl-L-cysteinyl-[protein]</text>
        <dbReference type="Rhea" id="RHEA:53428"/>
        <dbReference type="Rhea" id="RHEA-COMP:10131"/>
        <dbReference type="Rhea" id="RHEA-COMP:10132"/>
        <dbReference type="Rhea" id="RHEA-COMP:13555"/>
        <dbReference type="Rhea" id="RHEA-COMP:13556"/>
        <dbReference type="ChEBI" id="CHEBI:29950"/>
        <dbReference type="ChEBI" id="CHEBI:82612"/>
        <dbReference type="ChEBI" id="CHEBI:137386"/>
        <dbReference type="ChEBI" id="CHEBI:137387"/>
        <dbReference type="EC" id="2.1.1.63"/>
    </reaction>
</comment>
<dbReference type="Gene3D" id="1.10.10.10">
    <property type="entry name" value="Winged helix-like DNA-binding domain superfamily/Winged helix DNA-binding domain"/>
    <property type="match status" value="1"/>
</dbReference>
<sequence length="168" mass="18695">MFYHRYMEIKPPPSFDAVVTAPFGAIGIHVSNDYVTGIRLLSEQQRAFCSANPFVQHVARQVGQYLQDAASPLDFPYLLQGTLFQKRVWQVMSTIPLGQAWTYGDLAERVKSGPRAVANACGANHLTLVIPCHRIVAKGGLGGFMQGDVKGLEIKRWLLQHERADGYH</sequence>
<comment type="catalytic activity">
    <reaction evidence="6">
        <text>a 6-O-methyl-2'-deoxyguanosine in DNA + L-cysteinyl-[protein] = S-methyl-L-cysteinyl-[protein] + a 2'-deoxyguanosine in DNA</text>
        <dbReference type="Rhea" id="RHEA:24000"/>
        <dbReference type="Rhea" id="RHEA-COMP:10131"/>
        <dbReference type="Rhea" id="RHEA-COMP:10132"/>
        <dbReference type="Rhea" id="RHEA-COMP:11367"/>
        <dbReference type="Rhea" id="RHEA-COMP:11368"/>
        <dbReference type="ChEBI" id="CHEBI:29950"/>
        <dbReference type="ChEBI" id="CHEBI:82612"/>
        <dbReference type="ChEBI" id="CHEBI:85445"/>
        <dbReference type="ChEBI" id="CHEBI:85448"/>
        <dbReference type="EC" id="2.1.1.63"/>
    </reaction>
</comment>
<dbReference type="SUPFAM" id="SSF53155">
    <property type="entry name" value="Methylated DNA-protein cysteine methyltransferase domain"/>
    <property type="match status" value="1"/>
</dbReference>
<dbReference type="InterPro" id="IPR036631">
    <property type="entry name" value="MGMT_N_sf"/>
</dbReference>
<keyword evidence="9" id="KW-1185">Reference proteome</keyword>
<evidence type="ECO:0000313" key="8">
    <source>
        <dbReference type="EMBL" id="ABE50597.1"/>
    </source>
</evidence>
<gene>
    <name evidence="8" type="ordered locus">Mfla_2330</name>
</gene>
<dbReference type="PANTHER" id="PTHR10815">
    <property type="entry name" value="METHYLATED-DNA--PROTEIN-CYSTEINE METHYLTRANSFERASE"/>
    <property type="match status" value="1"/>
</dbReference>
<dbReference type="Pfam" id="PF01035">
    <property type="entry name" value="DNA_binding_1"/>
    <property type="match status" value="1"/>
</dbReference>
<keyword evidence="4" id="KW-0227">DNA damage</keyword>
<dbReference type="InterPro" id="IPR036217">
    <property type="entry name" value="MethylDNA_cys_MeTrfase_DNAb"/>
</dbReference>
<dbReference type="STRING" id="265072.Mfla_2330"/>
<evidence type="ECO:0000313" key="9">
    <source>
        <dbReference type="Proteomes" id="UP000002440"/>
    </source>
</evidence>
<reference evidence="8 9" key="1">
    <citation type="submission" date="2006-03" db="EMBL/GenBank/DDBJ databases">
        <title>Complete sequence of Methylobacillus flagellatus KT.</title>
        <authorList>
            <consortium name="US DOE Joint Genome Institute"/>
            <person name="Copeland A."/>
            <person name="Lucas S."/>
            <person name="Lapidus A."/>
            <person name="Barry K."/>
            <person name="Detter J.C."/>
            <person name="Glavina del Rio T."/>
            <person name="Hammon N."/>
            <person name="Israni S."/>
            <person name="Dalin E."/>
            <person name="Tice H."/>
            <person name="Pitluck S."/>
            <person name="Brettin T."/>
            <person name="Bruce D."/>
            <person name="Han C."/>
            <person name="Tapia R."/>
            <person name="Saunders E."/>
            <person name="Gilna P."/>
            <person name="Schmutz J."/>
            <person name="Larimer F."/>
            <person name="Land M."/>
            <person name="Kyrpides N."/>
            <person name="Anderson I."/>
            <person name="Richardson P."/>
        </authorList>
    </citation>
    <scope>NUCLEOTIDE SEQUENCE [LARGE SCALE GENOMIC DNA]</scope>
    <source>
        <strain evidence="9">KT / ATCC 51484 / DSM 6875</strain>
    </source>
</reference>
<name>Q1GYU0_METFK</name>
<dbReference type="SUPFAM" id="SSF46767">
    <property type="entry name" value="Methylated DNA-protein cysteine methyltransferase, C-terminal domain"/>
    <property type="match status" value="1"/>
</dbReference>
<dbReference type="Proteomes" id="UP000002440">
    <property type="component" value="Chromosome"/>
</dbReference>
<dbReference type="InterPro" id="IPR014048">
    <property type="entry name" value="MethylDNA_cys_MeTrfase_DNA-bd"/>
</dbReference>
<evidence type="ECO:0000256" key="3">
    <source>
        <dbReference type="ARBA" id="ARBA00022679"/>
    </source>
</evidence>
<dbReference type="InterPro" id="IPR001497">
    <property type="entry name" value="MethylDNA_cys_MeTrfase_AS"/>
</dbReference>
<dbReference type="HOGENOM" id="CLU_000445_52_2_4"/>
<proteinExistence type="predicted"/>
<dbReference type="InterPro" id="IPR036388">
    <property type="entry name" value="WH-like_DNA-bd_sf"/>
</dbReference>
<keyword evidence="2 8" id="KW-0489">Methyltransferase</keyword>
<dbReference type="CDD" id="cd06445">
    <property type="entry name" value="ATase"/>
    <property type="match status" value="1"/>
</dbReference>
<dbReference type="GO" id="GO:0032259">
    <property type="term" value="P:methylation"/>
    <property type="evidence" value="ECO:0007669"/>
    <property type="project" value="UniProtKB-KW"/>
</dbReference>
<evidence type="ECO:0000256" key="6">
    <source>
        <dbReference type="ARBA" id="ARBA00049348"/>
    </source>
</evidence>
<keyword evidence="5" id="KW-0234">DNA repair</keyword>
<evidence type="ECO:0000256" key="4">
    <source>
        <dbReference type="ARBA" id="ARBA00022763"/>
    </source>
</evidence>
<evidence type="ECO:0000256" key="2">
    <source>
        <dbReference type="ARBA" id="ARBA00022603"/>
    </source>
</evidence>